<dbReference type="AlphaFoldDB" id="A0A429Y4E3"/>
<evidence type="ECO:0000313" key="1">
    <source>
        <dbReference type="EMBL" id="RST76219.1"/>
    </source>
</evidence>
<dbReference type="RefSeq" id="WP_126048501.1">
    <property type="nucleotide sequence ID" value="NZ_QYTV02000002.1"/>
</dbReference>
<dbReference type="EMBL" id="QYTV02000002">
    <property type="protein sequence ID" value="RST76219.1"/>
    <property type="molecule type" value="Genomic_DNA"/>
</dbReference>
<keyword evidence="2" id="KW-1185">Reference proteome</keyword>
<name>A0A429Y4E3_9BACI</name>
<comment type="caution">
    <text evidence="1">The sequence shown here is derived from an EMBL/GenBank/DDBJ whole genome shotgun (WGS) entry which is preliminary data.</text>
</comment>
<organism evidence="1 2">
    <name type="scientific">Siminovitchia acidinfaciens</name>
    <dbReference type="NCBI Taxonomy" id="2321395"/>
    <lineage>
        <taxon>Bacteria</taxon>
        <taxon>Bacillati</taxon>
        <taxon>Bacillota</taxon>
        <taxon>Bacilli</taxon>
        <taxon>Bacillales</taxon>
        <taxon>Bacillaceae</taxon>
        <taxon>Siminovitchia</taxon>
    </lineage>
</organism>
<accession>A0A429Y4E3</accession>
<dbReference type="OrthoDB" id="2918763at2"/>
<reference evidence="1" key="1">
    <citation type="submission" date="2018-12" db="EMBL/GenBank/DDBJ databases">
        <authorList>
            <person name="Sun L."/>
            <person name="Chen Z."/>
        </authorList>
    </citation>
    <scope>NUCLEOTIDE SEQUENCE [LARGE SCALE GENOMIC DNA]</scope>
    <source>
        <strain evidence="1">3-2-2</strain>
    </source>
</reference>
<evidence type="ECO:0008006" key="3">
    <source>
        <dbReference type="Google" id="ProtNLM"/>
    </source>
</evidence>
<proteinExistence type="predicted"/>
<dbReference type="Proteomes" id="UP000287156">
    <property type="component" value="Unassembled WGS sequence"/>
</dbReference>
<sequence>MKIMISAYQYLFEIENTLRSIVKEQMQQAWGPNWENISPLINKRPRRTFHSLHFHDLIAWYRVYPPLDSIFPQKLLTDMVSIIPIRNKIAHCRFLSSSEYKKLESVYYSFFNFLGNNSLDNYDKTANFVLTKDRPKG</sequence>
<evidence type="ECO:0000313" key="2">
    <source>
        <dbReference type="Proteomes" id="UP000287156"/>
    </source>
</evidence>
<gene>
    <name evidence="1" type="ORF">D4T97_005415</name>
</gene>
<protein>
    <recommendedName>
        <fullName evidence="3">Swt1-like HEPN domain-containing protein</fullName>
    </recommendedName>
</protein>